<dbReference type="PANTHER" id="PTHR24198">
    <property type="entry name" value="ANKYRIN REPEAT AND PROTEIN KINASE DOMAIN-CONTAINING PROTEIN"/>
    <property type="match status" value="1"/>
</dbReference>
<evidence type="ECO:0000256" key="3">
    <source>
        <dbReference type="PROSITE-ProRule" id="PRU00023"/>
    </source>
</evidence>
<feature type="region of interest" description="Disordered" evidence="4">
    <location>
        <begin position="283"/>
        <end position="312"/>
    </location>
</feature>
<feature type="chain" id="PRO_5043052924" description="Fungal N-terminal domain-containing protein" evidence="5">
    <location>
        <begin position="24"/>
        <end position="899"/>
    </location>
</feature>
<dbReference type="EMBL" id="JAVHNR010000008">
    <property type="protein sequence ID" value="KAK6335188.1"/>
    <property type="molecule type" value="Genomic_DNA"/>
</dbReference>
<dbReference type="Pfam" id="PF12796">
    <property type="entry name" value="Ank_2"/>
    <property type="match status" value="1"/>
</dbReference>
<evidence type="ECO:0000313" key="6">
    <source>
        <dbReference type="EMBL" id="KAK6335188.1"/>
    </source>
</evidence>
<feature type="repeat" description="ANK" evidence="3">
    <location>
        <begin position="722"/>
        <end position="754"/>
    </location>
</feature>
<dbReference type="PROSITE" id="PS50088">
    <property type="entry name" value="ANK_REPEAT"/>
    <property type="match status" value="2"/>
</dbReference>
<dbReference type="SMART" id="SM00248">
    <property type="entry name" value="ANK"/>
    <property type="match status" value="3"/>
</dbReference>
<evidence type="ECO:0000256" key="1">
    <source>
        <dbReference type="ARBA" id="ARBA00022737"/>
    </source>
</evidence>
<organism evidence="6 7">
    <name type="scientific">Orbilia javanica</name>
    <dbReference type="NCBI Taxonomy" id="47235"/>
    <lineage>
        <taxon>Eukaryota</taxon>
        <taxon>Fungi</taxon>
        <taxon>Dikarya</taxon>
        <taxon>Ascomycota</taxon>
        <taxon>Pezizomycotina</taxon>
        <taxon>Orbiliomycetes</taxon>
        <taxon>Orbiliales</taxon>
        <taxon>Orbiliaceae</taxon>
        <taxon>Orbilia</taxon>
    </lineage>
</organism>
<feature type="repeat" description="ANK" evidence="3">
    <location>
        <begin position="828"/>
        <end position="872"/>
    </location>
</feature>
<accession>A0AAN8RA87</accession>
<dbReference type="InterPro" id="IPR036770">
    <property type="entry name" value="Ankyrin_rpt-contain_sf"/>
</dbReference>
<gene>
    <name evidence="6" type="ORF">TWF718_010625</name>
</gene>
<keyword evidence="2 3" id="KW-0040">ANK repeat</keyword>
<keyword evidence="1" id="KW-0677">Repeat</keyword>
<feature type="compositionally biased region" description="Polar residues" evidence="4">
    <location>
        <begin position="290"/>
        <end position="312"/>
    </location>
</feature>
<dbReference type="Gene3D" id="1.25.40.10">
    <property type="entry name" value="Tetratricopeptide repeat domain"/>
    <property type="match status" value="1"/>
</dbReference>
<protein>
    <recommendedName>
        <fullName evidence="8">Fungal N-terminal domain-containing protein</fullName>
    </recommendedName>
</protein>
<dbReference type="PROSITE" id="PS50297">
    <property type="entry name" value="ANK_REP_REGION"/>
    <property type="match status" value="1"/>
</dbReference>
<comment type="caution">
    <text evidence="6">The sequence shown here is derived from an EMBL/GenBank/DDBJ whole genome shotgun (WGS) entry which is preliminary data.</text>
</comment>
<dbReference type="InterPro" id="IPR002110">
    <property type="entry name" value="Ankyrin_rpt"/>
</dbReference>
<dbReference type="PANTHER" id="PTHR24198:SF165">
    <property type="entry name" value="ANKYRIN REPEAT-CONTAINING PROTEIN-RELATED"/>
    <property type="match status" value="1"/>
</dbReference>
<dbReference type="SUPFAM" id="SSF48403">
    <property type="entry name" value="Ankyrin repeat"/>
    <property type="match status" value="1"/>
</dbReference>
<feature type="compositionally biased region" description="Low complexity" evidence="4">
    <location>
        <begin position="555"/>
        <end position="585"/>
    </location>
</feature>
<name>A0AAN8RA87_9PEZI</name>
<dbReference type="SUPFAM" id="SSF48452">
    <property type="entry name" value="TPR-like"/>
    <property type="match status" value="1"/>
</dbReference>
<feature type="region of interest" description="Disordered" evidence="4">
    <location>
        <begin position="541"/>
        <end position="587"/>
    </location>
</feature>
<dbReference type="AlphaFoldDB" id="A0AAN8RA87"/>
<dbReference type="InterPro" id="IPR011990">
    <property type="entry name" value="TPR-like_helical_dom_sf"/>
</dbReference>
<dbReference type="Gene3D" id="1.25.40.20">
    <property type="entry name" value="Ankyrin repeat-containing domain"/>
    <property type="match status" value="1"/>
</dbReference>
<feature type="compositionally biased region" description="Pro residues" evidence="4">
    <location>
        <begin position="626"/>
        <end position="636"/>
    </location>
</feature>
<feature type="signal peptide" evidence="5">
    <location>
        <begin position="1"/>
        <end position="23"/>
    </location>
</feature>
<dbReference type="Proteomes" id="UP001313282">
    <property type="component" value="Unassembled WGS sequence"/>
</dbReference>
<sequence>MDPLSLAASVAGLLSLCIQIGQTVSTLADALENVDNTISSFRGEISALSGVLKSISMAFSDPKRHRILEEASHGTGHLGQYWQGVVVSLDHCGATLKKMGVVLDGIQTSRRTRIFRSFGKHLKLTSEEGVLTLYRQEVQSHTANLQISLQMISVCLSLASDDMNADTSVRLDELSDDVRNIFRLLDQTKNGLPTPNPGDSITFALVSSSQAVVEDLQSCLGAAEILISDASTLAEKQSVRESTIAVPNYFTTARRQRVQEWINAPAASTVDGSERSIVERPCNLRRRSGETSSDATTRTTPSDNRSSINTNTTTHMVGKFKPELVAHVEEAETSLGDEDTCSESSDIDSGFKTNLFKAGLEYFEQHDYANAERFFMKAARVGGGEKNTPPDNSMVKIQFYLAQTLCQQQRWNEALDILVGLQSLETTDDSLKWIESGIFHELALVYMGKGLLDKARSCAKSASEKRKKMHGKKDSRFLFSVGLLADICHSQGDPETAEGYRRFIPQDKWHLYTRIHRNLPQNNVDEKEVIAIRVPLMDTENDADFGEPGPLNPMSRSNSSHLSSSNAVSRSTSSSSQQAATPLTQYSSDKPWVPAHIPILRPVVDSYVPPRINAFELDSNIILQSPPVPRNQSPPVPDRDPIPTRNQRPYLKDFLKTFREVGQNQMLGSKDKAAKIAMAYYKSFETEKLKFKFTFRYMSDASWKALEKNILEGLSSLSSTGHGFSAIHFFAMLGIPSIVEFLLDRRADISAKAGRILGYTQAPAEPRRGKLGGLARSFSRGSISANITIPPVECNWSPLHFACAYSGELETVKLLIERGAQLEERVGKGYTPLLVATRKAALDTDKLLNHATDFQVVKLLVDSGAKVDVLDEDGLGIHAHAHCMGSEDLAAYLLSLSAD</sequence>
<evidence type="ECO:0000256" key="5">
    <source>
        <dbReference type="SAM" id="SignalP"/>
    </source>
</evidence>
<feature type="region of interest" description="Disordered" evidence="4">
    <location>
        <begin position="624"/>
        <end position="646"/>
    </location>
</feature>
<evidence type="ECO:0000313" key="7">
    <source>
        <dbReference type="Proteomes" id="UP001313282"/>
    </source>
</evidence>
<keyword evidence="7" id="KW-1185">Reference proteome</keyword>
<evidence type="ECO:0008006" key="8">
    <source>
        <dbReference type="Google" id="ProtNLM"/>
    </source>
</evidence>
<proteinExistence type="predicted"/>
<evidence type="ECO:0000256" key="2">
    <source>
        <dbReference type="ARBA" id="ARBA00023043"/>
    </source>
</evidence>
<evidence type="ECO:0000256" key="4">
    <source>
        <dbReference type="SAM" id="MobiDB-lite"/>
    </source>
</evidence>
<reference evidence="6 7" key="1">
    <citation type="submission" date="2019-10" db="EMBL/GenBank/DDBJ databases">
        <authorList>
            <person name="Palmer J.M."/>
        </authorList>
    </citation>
    <scope>NUCLEOTIDE SEQUENCE [LARGE SCALE GENOMIC DNA]</scope>
    <source>
        <strain evidence="6 7">TWF718</strain>
    </source>
</reference>
<keyword evidence="5" id="KW-0732">Signal</keyword>